<evidence type="ECO:0000256" key="14">
    <source>
        <dbReference type="ARBA" id="ARBA00023554"/>
    </source>
</evidence>
<comment type="similarity">
    <text evidence="3">Belongs to the isocitrate and isopropylmalate dehydrogenases family.</text>
</comment>
<dbReference type="Gene3D" id="3.30.70.1570">
    <property type="match status" value="1"/>
</dbReference>
<evidence type="ECO:0000256" key="2">
    <source>
        <dbReference type="ARBA" id="ARBA00001946"/>
    </source>
</evidence>
<comment type="subunit">
    <text evidence="4">Homodimer.</text>
</comment>
<gene>
    <name evidence="20" type="ORF">ACFQZJ_06570</name>
</gene>
<dbReference type="PANTHER" id="PTHR11835">
    <property type="entry name" value="DECARBOXYLATING DEHYDROGENASES-ISOCITRATE, ISOPROPYLMALATE, TARTRATE"/>
    <property type="match status" value="1"/>
</dbReference>
<dbReference type="SMART" id="SM01329">
    <property type="entry name" value="Iso_dh"/>
    <property type="match status" value="1"/>
</dbReference>
<evidence type="ECO:0000256" key="10">
    <source>
        <dbReference type="ARBA" id="ARBA00022842"/>
    </source>
</evidence>
<protein>
    <recommendedName>
        <fullName evidence="6">Isocitrate dehydrogenase [NADP]</fullName>
        <ecNumber evidence="5">1.1.1.42</ecNumber>
    </recommendedName>
    <alternativeName>
        <fullName evidence="15">IDP</fullName>
    </alternativeName>
    <alternativeName>
        <fullName evidence="16">NADP(+)-specific ICDH</fullName>
    </alternativeName>
    <alternativeName>
        <fullName evidence="17">Oxalosuccinate decarboxylase</fullName>
    </alternativeName>
</protein>
<evidence type="ECO:0000256" key="3">
    <source>
        <dbReference type="ARBA" id="ARBA00007769"/>
    </source>
</evidence>
<evidence type="ECO:0000259" key="19">
    <source>
        <dbReference type="SMART" id="SM01329"/>
    </source>
</evidence>
<dbReference type="NCBIfam" id="TIGR02924">
    <property type="entry name" value="ICDH_alpha"/>
    <property type="match status" value="1"/>
</dbReference>
<comment type="catalytic activity">
    <reaction evidence="14">
        <text>D-threo-isocitrate + NADP(+) = 2-oxoglutarate + CO2 + NADPH</text>
        <dbReference type="Rhea" id="RHEA:19629"/>
        <dbReference type="ChEBI" id="CHEBI:15562"/>
        <dbReference type="ChEBI" id="CHEBI:16526"/>
        <dbReference type="ChEBI" id="CHEBI:16810"/>
        <dbReference type="ChEBI" id="CHEBI:57783"/>
        <dbReference type="ChEBI" id="CHEBI:58349"/>
        <dbReference type="EC" id="1.1.1.42"/>
    </reaction>
</comment>
<comment type="cofactor">
    <cofactor evidence="1">
        <name>Mn(2+)</name>
        <dbReference type="ChEBI" id="CHEBI:29035"/>
    </cofactor>
</comment>
<evidence type="ECO:0000313" key="20">
    <source>
        <dbReference type="EMBL" id="MFD0797116.1"/>
    </source>
</evidence>
<keyword evidence="7" id="KW-0329">Glyoxylate bypass</keyword>
<dbReference type="Gene3D" id="3.40.718.10">
    <property type="entry name" value="Isopropylmalate Dehydrogenase"/>
    <property type="match status" value="1"/>
</dbReference>
<dbReference type="NCBIfam" id="NF006673">
    <property type="entry name" value="PRK09222.1"/>
    <property type="match status" value="1"/>
</dbReference>
<dbReference type="InterPro" id="IPR046997">
    <property type="entry name" value="Isocitrate_DH_TT1725_C_sf"/>
</dbReference>
<accession>A0ABW3B2N6</accession>
<dbReference type="PROSITE" id="PS00470">
    <property type="entry name" value="IDH_IMDH"/>
    <property type="match status" value="1"/>
</dbReference>
<evidence type="ECO:0000256" key="13">
    <source>
        <dbReference type="ARBA" id="ARBA00023211"/>
    </source>
</evidence>
<comment type="function">
    <text evidence="18">Catalyzes the oxidative decarboxylation of isocitrate to 2-oxoglutarate and carbon dioxide with the concomitant reduction of NADP(+).</text>
</comment>
<dbReference type="InterPro" id="IPR024084">
    <property type="entry name" value="IsoPropMal-DH-like_dom"/>
</dbReference>
<comment type="cofactor">
    <cofactor evidence="2">
        <name>Mg(2+)</name>
        <dbReference type="ChEBI" id="CHEBI:18420"/>
    </cofactor>
</comment>
<evidence type="ECO:0000256" key="11">
    <source>
        <dbReference type="ARBA" id="ARBA00022857"/>
    </source>
</evidence>
<dbReference type="EMBL" id="JBHTHY010000004">
    <property type="protein sequence ID" value="MFD0797116.1"/>
    <property type="molecule type" value="Genomic_DNA"/>
</dbReference>
<evidence type="ECO:0000313" key="21">
    <source>
        <dbReference type="Proteomes" id="UP001597012"/>
    </source>
</evidence>
<reference evidence="21" key="1">
    <citation type="journal article" date="2019" name="Int. J. Syst. Evol. Microbiol.">
        <title>The Global Catalogue of Microorganisms (GCM) 10K type strain sequencing project: providing services to taxonomists for standard genome sequencing and annotation.</title>
        <authorList>
            <consortium name="The Broad Institute Genomics Platform"/>
            <consortium name="The Broad Institute Genome Sequencing Center for Infectious Disease"/>
            <person name="Wu L."/>
            <person name="Ma J."/>
        </authorList>
    </citation>
    <scope>NUCLEOTIDE SEQUENCE [LARGE SCALE GENOMIC DNA]</scope>
    <source>
        <strain evidence="21">CCUG 61948</strain>
    </source>
</reference>
<dbReference type="Pfam" id="PF18324">
    <property type="entry name" value="Isocitrate_DH_C_bact"/>
    <property type="match status" value="1"/>
</dbReference>
<keyword evidence="8" id="KW-0816">Tricarboxylic acid cycle</keyword>
<organism evidence="20 21">
    <name type="scientific">Maribacter chungangensis</name>
    <dbReference type="NCBI Taxonomy" id="1069117"/>
    <lineage>
        <taxon>Bacteria</taxon>
        <taxon>Pseudomonadati</taxon>
        <taxon>Bacteroidota</taxon>
        <taxon>Flavobacteriia</taxon>
        <taxon>Flavobacteriales</taxon>
        <taxon>Flavobacteriaceae</taxon>
        <taxon>Maribacter</taxon>
    </lineage>
</organism>
<feature type="domain" description="Isopropylmalate dehydrogenase-like" evidence="19">
    <location>
        <begin position="21"/>
        <end position="352"/>
    </location>
</feature>
<evidence type="ECO:0000256" key="7">
    <source>
        <dbReference type="ARBA" id="ARBA00022435"/>
    </source>
</evidence>
<keyword evidence="21" id="KW-1185">Reference proteome</keyword>
<dbReference type="PANTHER" id="PTHR11835:SF43">
    <property type="entry name" value="ISOPROPYLMALATE DEHYDROGENASE-LIKE DOMAIN-CONTAINING PROTEIN"/>
    <property type="match status" value="1"/>
</dbReference>
<dbReference type="InterPro" id="IPR014273">
    <property type="entry name" value="Isocitrate_DH_bac-typ"/>
</dbReference>
<dbReference type="RefSeq" id="WP_379933230.1">
    <property type="nucleotide sequence ID" value="NZ_JBHTHY010000004.1"/>
</dbReference>
<keyword evidence="11" id="KW-0521">NADP</keyword>
<sequence>MDIHAVKKQDQQNSTNNVAVKVAVAKGDGIGPEIMDATLKILNAAGAHIEPEYIELGEQVYLSGNSAGIAKETWETINRNKLILKAPITTPQGKGYKSLNVTLRKSLGLFANVRPVTALHPYVHTHFPNMDVVVIRENEEDLYAGIEHQQTQDVVQCLKLITRPGCEKIVRYAFEYARVYGRKKVTCMVKDNIMKLTDGLFHQVFDEIAAEYPQISSDAQIIDIGAARLAANPENYDVVVTSNLYGDIVSDIVAEIAGSVGMAGSANIGTNVAMFEAIHGSAPDIAGKNIANPSGLINASISMLAHIGQTTIADKIKNAWLAAIEDGYHTADIYDEKISKKKVSTSEFADAVISKLDEIPEKLPVSNMAKGTGTINIPEYKRRIEKKVLLGADIFLDWKGSDPEEIGQALSNLDPFKLKLKMITNRGVKVFPGGMKETYCTDHWRCRFVAKDTIVNEGQPVYSPVDYEQIVALLSKLYNKGFDVIKTENLYQFDGKRAFSLGQGE</sequence>
<keyword evidence="9" id="KW-0479">Metal-binding</keyword>
<evidence type="ECO:0000256" key="9">
    <source>
        <dbReference type="ARBA" id="ARBA00022723"/>
    </source>
</evidence>
<evidence type="ECO:0000256" key="17">
    <source>
        <dbReference type="ARBA" id="ARBA00031098"/>
    </source>
</evidence>
<dbReference type="InterPro" id="IPR019818">
    <property type="entry name" value="IsoCit/isopropylmalate_DH_CS"/>
</dbReference>
<evidence type="ECO:0000256" key="15">
    <source>
        <dbReference type="ARBA" id="ARBA00029765"/>
    </source>
</evidence>
<dbReference type="Pfam" id="PF00180">
    <property type="entry name" value="Iso_dh"/>
    <property type="match status" value="1"/>
</dbReference>
<evidence type="ECO:0000256" key="1">
    <source>
        <dbReference type="ARBA" id="ARBA00001936"/>
    </source>
</evidence>
<dbReference type="Proteomes" id="UP001597012">
    <property type="component" value="Unassembled WGS sequence"/>
</dbReference>
<proteinExistence type="inferred from homology"/>
<name>A0ABW3B2N6_9FLAO</name>
<keyword evidence="10" id="KW-0460">Magnesium</keyword>
<dbReference type="EC" id="1.1.1.42" evidence="5"/>
<keyword evidence="12 20" id="KW-0560">Oxidoreductase</keyword>
<evidence type="ECO:0000256" key="4">
    <source>
        <dbReference type="ARBA" id="ARBA00011738"/>
    </source>
</evidence>
<evidence type="ECO:0000256" key="6">
    <source>
        <dbReference type="ARBA" id="ARBA00019562"/>
    </source>
</evidence>
<evidence type="ECO:0000256" key="18">
    <source>
        <dbReference type="ARBA" id="ARBA00046127"/>
    </source>
</evidence>
<evidence type="ECO:0000256" key="8">
    <source>
        <dbReference type="ARBA" id="ARBA00022532"/>
    </source>
</evidence>
<evidence type="ECO:0000256" key="16">
    <source>
        <dbReference type="ARBA" id="ARBA00029990"/>
    </source>
</evidence>
<keyword evidence="13" id="KW-0464">Manganese</keyword>
<comment type="caution">
    <text evidence="20">The sequence shown here is derived from an EMBL/GenBank/DDBJ whole genome shotgun (WGS) entry which is preliminary data.</text>
</comment>
<dbReference type="GO" id="GO:0004450">
    <property type="term" value="F:isocitrate dehydrogenase (NADP+) activity"/>
    <property type="evidence" value="ECO:0007669"/>
    <property type="project" value="UniProtKB-EC"/>
</dbReference>
<evidence type="ECO:0000256" key="5">
    <source>
        <dbReference type="ARBA" id="ARBA00013013"/>
    </source>
</evidence>
<dbReference type="InterPro" id="IPR040978">
    <property type="entry name" value="Isocitrate_DH_TT1725_C"/>
</dbReference>
<dbReference type="SUPFAM" id="SSF53659">
    <property type="entry name" value="Isocitrate/Isopropylmalate dehydrogenase-like"/>
    <property type="match status" value="1"/>
</dbReference>
<evidence type="ECO:0000256" key="12">
    <source>
        <dbReference type="ARBA" id="ARBA00023002"/>
    </source>
</evidence>